<keyword evidence="1" id="KW-0614">Plasmid</keyword>
<evidence type="ECO:0000313" key="1">
    <source>
        <dbReference type="EMBL" id="ACZ59029.1"/>
    </source>
</evidence>
<name>D2J8C9_STAAU</name>
<protein>
    <submittedName>
        <fullName evidence="1">Uncharacterized protein</fullName>
    </submittedName>
</protein>
<accession>D2J8C9</accession>
<dbReference type="EMBL" id="GQ900400">
    <property type="protein sequence ID" value="ACZ59029.1"/>
    <property type="molecule type" value="Genomic_DNA"/>
</dbReference>
<proteinExistence type="predicted"/>
<dbReference type="RefSeq" id="WP_012816610.1">
    <property type="nucleotide sequence ID" value="NC_013329.1"/>
</dbReference>
<dbReference type="AlphaFoldDB" id="D2J8C9"/>
<reference evidence="1" key="2">
    <citation type="submission" date="2009-12" db="EMBL/GenBank/DDBJ databases">
        <authorList>
            <person name="Summers A.O."/>
            <person name="Shearer J."/>
            <person name="Wireman J."/>
        </authorList>
    </citation>
    <scope>NUCLEOTIDE SEQUENCE</scope>
    <source>
        <strain evidence="1">Y74T</strain>
        <plasmid evidence="1">pWBG758</plasmid>
    </source>
</reference>
<reference evidence="1" key="1">
    <citation type="submission" date="2009-08" db="EMBL/GenBank/DDBJ databases">
        <authorList>
            <person name="Gill J."/>
            <person name="Borman J."/>
            <person name="Shetty J."/>
            <person name="Hostetler J."/>
            <person name="Durkin S."/>
            <person name="Montgomery B."/>
        </authorList>
    </citation>
    <scope>NUCLEOTIDE SEQUENCE</scope>
    <source>
        <strain evidence="1">Y74T</strain>
        <plasmid evidence="1">pWBG758</plasmid>
    </source>
</reference>
<sequence>MVRLHLDNKKHQVKPVDSFTLKSMHERICKTVSDVTPKELAKSLAHGQTMVLGVMKDSTRKKANMIYQEVVALDFDEGITLKEIQENDFIKSNASFVYTTFSHTEDKNKFRVVFILESKLTNNEQVTSVYNELFNMFPTADIACKDSSRFFFGGREYIEIDFDNKLNAKDLVELPKDSPIQERHEQVELELVVDNTKVEDINIKPTWWLIRHGHDDLVKTRLSRYKATAHHQATAMEYVKSLNMGEVLDLPTERNFNDLFTQDANPSANVYKLQDSDVWLYTRHSSDKDKQFTGSILEVVAKLKKTHFMGALLYLIDVMEINFEATTEIKRLINEIEIYSALLLSKDLKETYPHVAKIFRDGRTNYASDVIQILQIAKNNVIEVEGEIRMISQLSTRELAERIHGTQNKKKRIQTVLNLMSTTDWITKLSTDDLPQAIKDKLVEYQRANNRKYRKNVIEFKYLGTDFFGNLNNTCEVMLDKGFTARATLTKEGLQNTFGSSEANKVFNQDTERKISQLSNDVETEAIHFIMEMIKLNGYVEERAVIEHLSNFIGKSLSDYKFKQLRSKIVEGYGLERVNLNKALKKEFGVSDKYTQTQAPKVFKLVS</sequence>
<geneLocation type="plasmid" evidence="1">
    <name>pWBG758</name>
</geneLocation>
<gene>
    <name evidence="1" type="ORF">SAP040A_047</name>
</gene>
<organism evidence="1">
    <name type="scientific">Staphylococcus aureus</name>
    <dbReference type="NCBI Taxonomy" id="1280"/>
    <lineage>
        <taxon>Bacteria</taxon>
        <taxon>Bacillati</taxon>
        <taxon>Bacillota</taxon>
        <taxon>Bacilli</taxon>
        <taxon>Bacillales</taxon>
        <taxon>Staphylococcaceae</taxon>
        <taxon>Staphylococcus</taxon>
    </lineage>
</organism>